<sequence>MRWFVVGKVKDGKKIPDNLNFLNEALAYLREQISLGKILSSFFCPANQETWTILDCEGKELKPLIFEYPLSQFMHFQATDEYIPPDADIWPKLEGLMTSEIALEIMAAKVRGPLATAI</sequence>
<proteinExistence type="predicted"/>
<accession>A0A2H0V1H7</accession>
<reference evidence="2" key="1">
    <citation type="submission" date="2017-09" db="EMBL/GenBank/DDBJ databases">
        <title>Depth-based differentiation of microbial function through sediment-hosted aquifers and enrichment of novel symbionts in the deep terrestrial subsurface.</title>
        <authorList>
            <person name="Probst A.J."/>
            <person name="Ladd B."/>
            <person name="Jarett J.K."/>
            <person name="Geller-Mcgrath D.E."/>
            <person name="Sieber C.M.K."/>
            <person name="Emerson J.B."/>
            <person name="Anantharaman K."/>
            <person name="Thomas B.C."/>
            <person name="Malmstrom R."/>
            <person name="Stieglmeier M."/>
            <person name="Klingl A."/>
            <person name="Woyke T."/>
            <person name="Ryan C.M."/>
            <person name="Banfield J.F."/>
        </authorList>
    </citation>
    <scope>NUCLEOTIDE SEQUENCE [LARGE SCALE GENOMIC DNA]</scope>
</reference>
<gene>
    <name evidence="1" type="ORF">COT99_03735</name>
</gene>
<organism evidence="1 2">
    <name type="scientific">Candidatus Falkowbacteria bacterium CG10_big_fil_rev_8_21_14_0_10_43_10</name>
    <dbReference type="NCBI Taxonomy" id="1974567"/>
    <lineage>
        <taxon>Bacteria</taxon>
        <taxon>Candidatus Falkowiibacteriota</taxon>
    </lineage>
</organism>
<protein>
    <submittedName>
        <fullName evidence="1">Uncharacterized protein</fullName>
    </submittedName>
</protein>
<dbReference type="EMBL" id="PFAR01000044">
    <property type="protein sequence ID" value="PIR92927.1"/>
    <property type="molecule type" value="Genomic_DNA"/>
</dbReference>
<evidence type="ECO:0000313" key="1">
    <source>
        <dbReference type="EMBL" id="PIR92927.1"/>
    </source>
</evidence>
<comment type="caution">
    <text evidence="1">The sequence shown here is derived from an EMBL/GenBank/DDBJ whole genome shotgun (WGS) entry which is preliminary data.</text>
</comment>
<name>A0A2H0V1H7_9BACT</name>
<dbReference type="AlphaFoldDB" id="A0A2H0V1H7"/>
<dbReference type="Proteomes" id="UP000228626">
    <property type="component" value="Unassembled WGS sequence"/>
</dbReference>
<evidence type="ECO:0000313" key="2">
    <source>
        <dbReference type="Proteomes" id="UP000228626"/>
    </source>
</evidence>